<keyword evidence="3" id="KW-0479">Metal-binding</keyword>
<keyword evidence="9" id="KW-0804">Transcription</keyword>
<sequence length="859" mass="92626">MSTMSMLPVSHDRECSAKSPSPVPHEFSPCPSRLPFPSLLTAINDLASSQPISPMASSTTPTYGPSIESTTESSSASSDISPVSDVLDYIEQLVNDHNHVGAGHDAHARPHVCDYPDCNKAFARKSDLARHYRIHTNDRPFTCTYRGCGKSFIQRSALTVHYRVHTGERPHHCETCNKAFADSSSLARHRRIHTGMRPYTCRVPGCGKPFARRNTLLKHWKRQHPHLPPPSTNSHKSSIHAPVGNTRTPSGTSTSTAGEQYPATPGSASTPHGYAPLHPSEGQAYTFSGGFPGSVFGGASGQSSYVFPGPPGNLRPQFYQQQIPGSNNSLTPITASSGYFGDSIQQGVNGQTPTTPAAGGFGSEIKQSGTPSSSPGINQQGFSQAQYPSTFQGYQQPSAYPLSRFPSEGGMIYADPRTANNITQRSVSSPLDGARFQPYMGPFGHVGGGFHPSQLSLPPNHQTHLMPSYHHQMNMGVQPRSVSEMKPQLHHSPNGVNSDDEDEPLVALHEAPPTFALHPPNGPVMNMPFSAVESGNYGQYPGGQAQILMTHQNNNGRLHSAPPTMQRFNSLPTVPTVSTWASVDTEQAQSAGDAQSADEEWEGIRDEMLSREASVTDDVRLTSVTEQNTPTGAGEGQAWGEPIEYPVPLTENRKNPFSSTASNTSTSSTLVGSSIHGYPAPTHLPPIYTQGGHPMALTPINTNGFYPTPITPANWSHDAYKAHAKYETPVPTMGGPRHPVNDQENENPQDITLTTPPKWLEQQQRKEGRTVSAVGLGIANVHFSDREGDIVTEKEDQELAEGEEERISDEESMDDGSDDEFVLGKKAKKVRNGSGSGPGRGRGRGRGAMRGVAGRRGRK</sequence>
<dbReference type="PANTHER" id="PTHR23235:SF120">
    <property type="entry name" value="KRUPPEL-LIKE FACTOR 15"/>
    <property type="match status" value="1"/>
</dbReference>
<dbReference type="Pfam" id="PF00096">
    <property type="entry name" value="zf-C2H2"/>
    <property type="match status" value="4"/>
</dbReference>
<feature type="compositionally biased region" description="Polar residues" evidence="12">
    <location>
        <begin position="50"/>
        <end position="63"/>
    </location>
</feature>
<keyword evidence="6" id="KW-0862">Zinc</keyword>
<dbReference type="SMART" id="SM00355">
    <property type="entry name" value="ZnF_C2H2"/>
    <property type="match status" value="4"/>
</dbReference>
<reference evidence="14 15" key="1">
    <citation type="submission" date="2024-01" db="EMBL/GenBank/DDBJ databases">
        <title>Comparative genomics of Cryptococcus and Kwoniella reveals pathogenesis evolution and contrasting modes of karyotype evolution via chromosome fusion or intercentromeric recombination.</title>
        <authorList>
            <person name="Coelho M.A."/>
            <person name="David-Palma M."/>
            <person name="Shea T."/>
            <person name="Bowers K."/>
            <person name="McGinley-Smith S."/>
            <person name="Mohammad A.W."/>
            <person name="Gnirke A."/>
            <person name="Yurkov A.M."/>
            <person name="Nowrousian M."/>
            <person name="Sun S."/>
            <person name="Cuomo C.A."/>
            <person name="Heitman J."/>
        </authorList>
    </citation>
    <scope>NUCLEOTIDE SEQUENCE [LARGE SCALE GENOMIC DNA]</scope>
    <source>
        <strain evidence="14 15">CBS 6074</strain>
    </source>
</reference>
<dbReference type="RefSeq" id="XP_066077217.1">
    <property type="nucleotide sequence ID" value="XM_066221120.1"/>
</dbReference>
<feature type="compositionally biased region" description="Polar residues" evidence="12">
    <location>
        <begin position="245"/>
        <end position="258"/>
    </location>
</feature>
<evidence type="ECO:0000313" key="15">
    <source>
        <dbReference type="Proteomes" id="UP001355207"/>
    </source>
</evidence>
<dbReference type="GO" id="GO:0005634">
    <property type="term" value="C:nucleus"/>
    <property type="evidence" value="ECO:0007669"/>
    <property type="project" value="UniProtKB-SubCell"/>
</dbReference>
<dbReference type="InterPro" id="IPR013087">
    <property type="entry name" value="Znf_C2H2_type"/>
</dbReference>
<feature type="region of interest" description="Disordered" evidence="12">
    <location>
        <begin position="50"/>
        <end position="80"/>
    </location>
</feature>
<feature type="compositionally biased region" description="Basic residues" evidence="12">
    <location>
        <begin position="841"/>
        <end position="859"/>
    </location>
</feature>
<dbReference type="EMBL" id="CP144104">
    <property type="protein sequence ID" value="WWC90454.1"/>
    <property type="molecule type" value="Genomic_DNA"/>
</dbReference>
<dbReference type="GO" id="GO:0000978">
    <property type="term" value="F:RNA polymerase II cis-regulatory region sequence-specific DNA binding"/>
    <property type="evidence" value="ECO:0007669"/>
    <property type="project" value="TreeGrafter"/>
</dbReference>
<evidence type="ECO:0000259" key="13">
    <source>
        <dbReference type="PROSITE" id="PS50157"/>
    </source>
</evidence>
<dbReference type="Proteomes" id="UP001355207">
    <property type="component" value="Chromosome 7"/>
</dbReference>
<evidence type="ECO:0000256" key="12">
    <source>
        <dbReference type="SAM" id="MobiDB-lite"/>
    </source>
</evidence>
<feature type="domain" description="C2H2-type" evidence="13">
    <location>
        <begin position="199"/>
        <end position="229"/>
    </location>
</feature>
<evidence type="ECO:0000256" key="9">
    <source>
        <dbReference type="ARBA" id="ARBA00023163"/>
    </source>
</evidence>
<dbReference type="GO" id="GO:0008270">
    <property type="term" value="F:zinc ion binding"/>
    <property type="evidence" value="ECO:0007669"/>
    <property type="project" value="UniProtKB-KW"/>
</dbReference>
<feature type="compositionally biased region" description="Acidic residues" evidence="12">
    <location>
        <begin position="795"/>
        <end position="821"/>
    </location>
</feature>
<evidence type="ECO:0000313" key="14">
    <source>
        <dbReference type="EMBL" id="WWC90454.1"/>
    </source>
</evidence>
<keyword evidence="10" id="KW-0539">Nucleus</keyword>
<comment type="similarity">
    <text evidence="2">Belongs to the krueppel C2H2-type zinc-finger protein family.</text>
</comment>
<dbReference type="SUPFAM" id="SSF57667">
    <property type="entry name" value="beta-beta-alpha zinc fingers"/>
    <property type="match status" value="2"/>
</dbReference>
<dbReference type="AlphaFoldDB" id="A0AAX4JZY1"/>
<evidence type="ECO:0000256" key="2">
    <source>
        <dbReference type="ARBA" id="ARBA00006991"/>
    </source>
</evidence>
<dbReference type="GO" id="GO:0000981">
    <property type="term" value="F:DNA-binding transcription factor activity, RNA polymerase II-specific"/>
    <property type="evidence" value="ECO:0007669"/>
    <property type="project" value="UniProtKB-ARBA"/>
</dbReference>
<evidence type="ECO:0000256" key="11">
    <source>
        <dbReference type="PROSITE-ProRule" id="PRU00042"/>
    </source>
</evidence>
<evidence type="ECO:0000256" key="7">
    <source>
        <dbReference type="ARBA" id="ARBA00023015"/>
    </source>
</evidence>
<feature type="region of interest" description="Disordered" evidence="12">
    <location>
        <begin position="787"/>
        <end position="859"/>
    </location>
</feature>
<feature type="region of interest" description="Disordered" evidence="12">
    <location>
        <begin position="222"/>
        <end position="281"/>
    </location>
</feature>
<evidence type="ECO:0000256" key="5">
    <source>
        <dbReference type="ARBA" id="ARBA00022771"/>
    </source>
</evidence>
<protein>
    <recommendedName>
        <fullName evidence="13">C2H2-type domain-containing protein</fullName>
    </recommendedName>
</protein>
<keyword evidence="15" id="KW-1185">Reference proteome</keyword>
<comment type="subcellular location">
    <subcellularLocation>
        <location evidence="1">Nucleus</location>
    </subcellularLocation>
</comment>
<feature type="region of interest" description="Disordered" evidence="12">
    <location>
        <begin position="1"/>
        <end position="28"/>
    </location>
</feature>
<dbReference type="PROSITE" id="PS50157">
    <property type="entry name" value="ZINC_FINGER_C2H2_2"/>
    <property type="match status" value="4"/>
</dbReference>
<evidence type="ECO:0000256" key="4">
    <source>
        <dbReference type="ARBA" id="ARBA00022737"/>
    </source>
</evidence>
<dbReference type="FunFam" id="3.30.160.60:FF:000125">
    <property type="entry name" value="Putative zinc finger protein 143"/>
    <property type="match status" value="2"/>
</dbReference>
<keyword evidence="5 11" id="KW-0863">Zinc-finger</keyword>
<evidence type="ECO:0000256" key="10">
    <source>
        <dbReference type="ARBA" id="ARBA00023242"/>
    </source>
</evidence>
<feature type="domain" description="C2H2-type" evidence="13">
    <location>
        <begin position="141"/>
        <end position="170"/>
    </location>
</feature>
<feature type="compositionally biased region" description="Low complexity" evidence="12">
    <location>
        <begin position="65"/>
        <end position="80"/>
    </location>
</feature>
<name>A0AAX4JZY1_9TREE</name>
<dbReference type="FunFam" id="3.30.160.60:FF:000931">
    <property type="entry name" value="zinc finger protein 697"/>
    <property type="match status" value="1"/>
</dbReference>
<keyword evidence="7" id="KW-0805">Transcription regulation</keyword>
<accession>A0AAX4JZY1</accession>
<dbReference type="Gene3D" id="3.30.160.60">
    <property type="entry name" value="Classic Zinc Finger"/>
    <property type="match status" value="4"/>
</dbReference>
<dbReference type="GeneID" id="91096059"/>
<evidence type="ECO:0000256" key="8">
    <source>
        <dbReference type="ARBA" id="ARBA00023125"/>
    </source>
</evidence>
<feature type="domain" description="C2H2-type" evidence="13">
    <location>
        <begin position="171"/>
        <end position="198"/>
    </location>
</feature>
<evidence type="ECO:0000256" key="6">
    <source>
        <dbReference type="ARBA" id="ARBA00022833"/>
    </source>
</evidence>
<dbReference type="PROSITE" id="PS00028">
    <property type="entry name" value="ZINC_FINGER_C2H2_1"/>
    <property type="match status" value="4"/>
</dbReference>
<keyword evidence="4" id="KW-0677">Repeat</keyword>
<dbReference type="PANTHER" id="PTHR23235">
    <property type="entry name" value="KRUEPPEL-LIKE TRANSCRIPTION FACTOR"/>
    <property type="match status" value="1"/>
</dbReference>
<keyword evidence="8" id="KW-0238">DNA-binding</keyword>
<organism evidence="14 15">
    <name type="scientific">Kwoniella dendrophila CBS 6074</name>
    <dbReference type="NCBI Taxonomy" id="1295534"/>
    <lineage>
        <taxon>Eukaryota</taxon>
        <taxon>Fungi</taxon>
        <taxon>Dikarya</taxon>
        <taxon>Basidiomycota</taxon>
        <taxon>Agaricomycotina</taxon>
        <taxon>Tremellomycetes</taxon>
        <taxon>Tremellales</taxon>
        <taxon>Cryptococcaceae</taxon>
        <taxon>Kwoniella</taxon>
    </lineage>
</organism>
<gene>
    <name evidence="14" type="ORF">L201_005389</name>
</gene>
<dbReference type="InterPro" id="IPR036236">
    <property type="entry name" value="Znf_C2H2_sf"/>
</dbReference>
<feature type="domain" description="C2H2-type" evidence="13">
    <location>
        <begin position="111"/>
        <end position="140"/>
    </location>
</feature>
<evidence type="ECO:0000256" key="1">
    <source>
        <dbReference type="ARBA" id="ARBA00004123"/>
    </source>
</evidence>
<proteinExistence type="inferred from homology"/>
<evidence type="ECO:0000256" key="3">
    <source>
        <dbReference type="ARBA" id="ARBA00022723"/>
    </source>
</evidence>